<organism evidence="1">
    <name type="scientific">Brachypodium distachyon</name>
    <name type="common">Purple false brome</name>
    <name type="synonym">Trachynia distachya</name>
    <dbReference type="NCBI Taxonomy" id="15368"/>
    <lineage>
        <taxon>Eukaryota</taxon>
        <taxon>Viridiplantae</taxon>
        <taxon>Streptophyta</taxon>
        <taxon>Embryophyta</taxon>
        <taxon>Tracheophyta</taxon>
        <taxon>Spermatophyta</taxon>
        <taxon>Magnoliopsida</taxon>
        <taxon>Liliopsida</taxon>
        <taxon>Poales</taxon>
        <taxon>Poaceae</taxon>
        <taxon>BOP clade</taxon>
        <taxon>Pooideae</taxon>
        <taxon>Stipodae</taxon>
        <taxon>Brachypodieae</taxon>
        <taxon>Brachypodium</taxon>
    </lineage>
</organism>
<name>A0A0Q3I6S7_BRADI</name>
<dbReference type="PANTHER" id="PTHR47993">
    <property type="entry name" value="OS09G0372900 PROTEIN-RELATED"/>
    <property type="match status" value="1"/>
</dbReference>
<reference evidence="1" key="2">
    <citation type="submission" date="2017-06" db="EMBL/GenBank/DDBJ databases">
        <title>WGS assembly of Brachypodium distachyon.</title>
        <authorList>
            <consortium name="The International Brachypodium Initiative"/>
            <person name="Lucas S."/>
            <person name="Harmon-Smith M."/>
            <person name="Lail K."/>
            <person name="Tice H."/>
            <person name="Grimwood J."/>
            <person name="Bruce D."/>
            <person name="Barry K."/>
            <person name="Shu S."/>
            <person name="Lindquist E."/>
            <person name="Wang M."/>
            <person name="Pitluck S."/>
            <person name="Vogel J.P."/>
            <person name="Garvin D.F."/>
            <person name="Mockler T.C."/>
            <person name="Schmutz J."/>
            <person name="Rokhsar D."/>
            <person name="Bevan M.W."/>
        </authorList>
    </citation>
    <scope>NUCLEOTIDE SEQUENCE</scope>
    <source>
        <strain evidence="1">Bd21</strain>
    </source>
</reference>
<gene>
    <name evidence="1" type="ORF">BRADI_5g02906v3</name>
</gene>
<evidence type="ECO:0000313" key="3">
    <source>
        <dbReference type="Proteomes" id="UP000008810"/>
    </source>
</evidence>
<dbReference type="EMBL" id="CM000884">
    <property type="protein sequence ID" value="KQJ81760.1"/>
    <property type="molecule type" value="Genomic_DNA"/>
</dbReference>
<dbReference type="ExpressionAtlas" id="A0A0Q3I6S7">
    <property type="expression patterns" value="baseline"/>
</dbReference>
<dbReference type="AlphaFoldDB" id="A0A0Q3I6S7"/>
<dbReference type="OrthoDB" id="600990at2759"/>
<dbReference type="InParanoid" id="A0A0Q3I6S7"/>
<sequence>MVVFSGADDGCRPVLTLPDSHRDDIDDAFLIHAACDGLFVVSFHGHEMVMDICNPATRRRAPLPLIPHVVEPMQSSFWDPIIQIGIAGFYRHCPTQEYRLVYWTREWEEEGSEFYTEAFYVFAVGSENEPRPIPEPPLLQHAVMDQLVCHQNAPTLHRGRLHWELGRQYYPITGIMVFDTTAETFRWMCRPAWILPWAWTALFEMGDSLAMSGSLDGTIVNIFMMTDYAAQHWTFRSRIDLSPFPRLDPLVRRELNIAALNERELLIEGDGAVFHYDNDGKFLRKVGCDEDEDKYTMELTHYRFLENIIPFPFFEKQEDYRYNDRMTKNEDI</sequence>
<proteinExistence type="predicted"/>
<protein>
    <recommendedName>
        <fullName evidence="4">F-box associated domain-containing protein</fullName>
    </recommendedName>
</protein>
<evidence type="ECO:0000313" key="2">
    <source>
        <dbReference type="EnsemblPlants" id="KQJ81760"/>
    </source>
</evidence>
<dbReference type="EnsemblPlants" id="KQJ81760">
    <property type="protein sequence ID" value="KQJ81760"/>
    <property type="gene ID" value="BRADI_5g02906v3"/>
</dbReference>
<dbReference type="InterPro" id="IPR050233">
    <property type="entry name" value="A_thaliana_F-box"/>
</dbReference>
<keyword evidence="3" id="KW-1185">Reference proteome</keyword>
<reference evidence="1 2" key="1">
    <citation type="journal article" date="2010" name="Nature">
        <title>Genome sequencing and analysis of the model grass Brachypodium distachyon.</title>
        <authorList>
            <consortium name="International Brachypodium Initiative"/>
        </authorList>
    </citation>
    <scope>NUCLEOTIDE SEQUENCE [LARGE SCALE GENOMIC DNA]</scope>
    <source>
        <strain evidence="1 2">Bd21</strain>
    </source>
</reference>
<dbReference type="Gramene" id="KQJ81760">
    <property type="protein sequence ID" value="KQJ81760"/>
    <property type="gene ID" value="BRADI_5g02906v3"/>
</dbReference>
<dbReference type="PANTHER" id="PTHR47993:SF93">
    <property type="entry name" value="OS04G0195100 PROTEIN"/>
    <property type="match status" value="1"/>
</dbReference>
<accession>A0A0Q3I6S7</accession>
<evidence type="ECO:0000313" key="1">
    <source>
        <dbReference type="EMBL" id="KQJ81760.1"/>
    </source>
</evidence>
<reference evidence="2" key="3">
    <citation type="submission" date="2018-08" db="UniProtKB">
        <authorList>
            <consortium name="EnsemblPlants"/>
        </authorList>
    </citation>
    <scope>IDENTIFICATION</scope>
    <source>
        <strain evidence="2">cv. Bd21</strain>
    </source>
</reference>
<evidence type="ECO:0008006" key="4">
    <source>
        <dbReference type="Google" id="ProtNLM"/>
    </source>
</evidence>
<dbReference type="Proteomes" id="UP000008810">
    <property type="component" value="Chromosome 5"/>
</dbReference>